<gene>
    <name evidence="1" type="ORF">H2198_008879</name>
</gene>
<organism evidence="1 2">
    <name type="scientific">Neophaeococcomyces mojaviensis</name>
    <dbReference type="NCBI Taxonomy" id="3383035"/>
    <lineage>
        <taxon>Eukaryota</taxon>
        <taxon>Fungi</taxon>
        <taxon>Dikarya</taxon>
        <taxon>Ascomycota</taxon>
        <taxon>Pezizomycotina</taxon>
        <taxon>Eurotiomycetes</taxon>
        <taxon>Chaetothyriomycetidae</taxon>
        <taxon>Chaetothyriales</taxon>
        <taxon>Chaetothyriales incertae sedis</taxon>
        <taxon>Neophaeococcomyces</taxon>
    </lineage>
</organism>
<protein>
    <submittedName>
        <fullName evidence="1">Uncharacterized protein</fullName>
    </submittedName>
</protein>
<dbReference type="Proteomes" id="UP001172386">
    <property type="component" value="Unassembled WGS sequence"/>
</dbReference>
<reference evidence="1" key="1">
    <citation type="submission" date="2022-10" db="EMBL/GenBank/DDBJ databases">
        <title>Culturing micro-colonial fungi from biological soil crusts in the Mojave desert and describing Neophaeococcomyces mojavensis, and introducing the new genera and species Taxawa tesnikishii.</title>
        <authorList>
            <person name="Kurbessoian T."/>
            <person name="Stajich J.E."/>
        </authorList>
    </citation>
    <scope>NUCLEOTIDE SEQUENCE</scope>
    <source>
        <strain evidence="1">JES_112</strain>
    </source>
</reference>
<proteinExistence type="predicted"/>
<name>A0ACC2ZWK2_9EURO</name>
<evidence type="ECO:0000313" key="1">
    <source>
        <dbReference type="EMBL" id="KAJ9651847.1"/>
    </source>
</evidence>
<dbReference type="EMBL" id="JAPDRQ010000232">
    <property type="protein sequence ID" value="KAJ9651847.1"/>
    <property type="molecule type" value="Genomic_DNA"/>
</dbReference>
<evidence type="ECO:0000313" key="2">
    <source>
        <dbReference type="Proteomes" id="UP001172386"/>
    </source>
</evidence>
<comment type="caution">
    <text evidence="1">The sequence shown here is derived from an EMBL/GenBank/DDBJ whole genome shotgun (WGS) entry which is preliminary data.</text>
</comment>
<keyword evidence="2" id="KW-1185">Reference proteome</keyword>
<sequence>MLGQKLDYELDSLQSRMQEVEESVDDFERRVMDIEASVRTLLAERQKEEIKRPAENEVAGRGAIYAPGKRRVELLLQSSDLVQRRSHA</sequence>
<accession>A0ACC2ZWK2</accession>